<name>A0A7L5DU25_9BACT</name>
<evidence type="ECO:0000313" key="3">
    <source>
        <dbReference type="Proteomes" id="UP000501128"/>
    </source>
</evidence>
<dbReference type="SUPFAM" id="SSF51735">
    <property type="entry name" value="NAD(P)-binding Rossmann-fold domains"/>
    <property type="match status" value="1"/>
</dbReference>
<protein>
    <submittedName>
        <fullName evidence="2">SDR family oxidoreductase</fullName>
    </submittedName>
</protein>
<dbReference type="GO" id="GO:0005737">
    <property type="term" value="C:cytoplasm"/>
    <property type="evidence" value="ECO:0007669"/>
    <property type="project" value="TreeGrafter"/>
</dbReference>
<gene>
    <name evidence="2" type="ORF">HH216_22110</name>
</gene>
<organism evidence="2 3">
    <name type="scientific">Spirosoma rhododendri</name>
    <dbReference type="NCBI Taxonomy" id="2728024"/>
    <lineage>
        <taxon>Bacteria</taxon>
        <taxon>Pseudomonadati</taxon>
        <taxon>Bacteroidota</taxon>
        <taxon>Cytophagia</taxon>
        <taxon>Cytophagales</taxon>
        <taxon>Cytophagaceae</taxon>
        <taxon>Spirosoma</taxon>
    </lineage>
</organism>
<dbReference type="AlphaFoldDB" id="A0A7L5DU25"/>
<keyword evidence="3" id="KW-1185">Reference proteome</keyword>
<dbReference type="PANTHER" id="PTHR48079:SF6">
    <property type="entry name" value="NAD(P)-BINDING DOMAIN-CONTAINING PROTEIN-RELATED"/>
    <property type="match status" value="1"/>
</dbReference>
<dbReference type="Gene3D" id="3.40.50.720">
    <property type="entry name" value="NAD(P)-binding Rossmann-like Domain"/>
    <property type="match status" value="1"/>
</dbReference>
<dbReference type="KEGG" id="srho:HH216_22110"/>
<dbReference type="PANTHER" id="PTHR48079">
    <property type="entry name" value="PROTEIN YEEZ"/>
    <property type="match status" value="1"/>
</dbReference>
<dbReference type="InterPro" id="IPR036291">
    <property type="entry name" value="NAD(P)-bd_dom_sf"/>
</dbReference>
<evidence type="ECO:0000313" key="2">
    <source>
        <dbReference type="EMBL" id="QJD80813.1"/>
    </source>
</evidence>
<dbReference type="Pfam" id="PF01370">
    <property type="entry name" value="Epimerase"/>
    <property type="match status" value="2"/>
</dbReference>
<reference evidence="2 3" key="1">
    <citation type="submission" date="2020-04" db="EMBL/GenBank/DDBJ databases">
        <title>Genome sequencing of novel species.</title>
        <authorList>
            <person name="Heo J."/>
            <person name="Kim S.-J."/>
            <person name="Kim J.-S."/>
            <person name="Hong S.-B."/>
            <person name="Kwon S.-W."/>
        </authorList>
    </citation>
    <scope>NUCLEOTIDE SEQUENCE [LARGE SCALE GENOMIC DNA]</scope>
    <source>
        <strain evidence="2 3">CJU-R4</strain>
    </source>
</reference>
<feature type="domain" description="NAD-dependent epimerase/dehydratase" evidence="1">
    <location>
        <begin position="3"/>
        <end position="79"/>
    </location>
</feature>
<dbReference type="CDD" id="cd05262">
    <property type="entry name" value="SDR_a7"/>
    <property type="match status" value="1"/>
</dbReference>
<feature type="domain" description="NAD-dependent epimerase/dehydratase" evidence="1">
    <location>
        <begin position="146"/>
        <end position="217"/>
    </location>
</feature>
<dbReference type="EMBL" id="CP051677">
    <property type="protein sequence ID" value="QJD80813.1"/>
    <property type="molecule type" value="Genomic_DNA"/>
</dbReference>
<evidence type="ECO:0000259" key="1">
    <source>
        <dbReference type="Pfam" id="PF01370"/>
    </source>
</evidence>
<sequence length="296" mass="31014">MRVFLTGASGFVGSAIVRELIGAGHQVVGLVRSESSAKALTEAGGEPFMGSLDDITGLTRGADAADAVIHTAFTHDFANFAAAAAADKRVIEAFGETLAGSDRPLITTGGLLGIKPGNGDLITEDDASTSPVRLSEAATIAQTALGVRTSVIRLAPSVHGPGDDHGFISALITIARNKGVSAYIGDGTNRWPGVHRLDAARLYRLVLENGTAGSRYNGTAETGLTFRQIAALIGERLNVPVVSVDPDEAASHFGWMAHFASMDCPTSNQKTRDQLGWEPTHPDLLSDLNAGFYFEQ</sequence>
<dbReference type="Proteomes" id="UP000501128">
    <property type="component" value="Chromosome"/>
</dbReference>
<proteinExistence type="predicted"/>
<dbReference type="RefSeq" id="WP_169552833.1">
    <property type="nucleotide sequence ID" value="NZ_CP051677.1"/>
</dbReference>
<accession>A0A7L5DU25</accession>
<dbReference type="GO" id="GO:0004029">
    <property type="term" value="F:aldehyde dehydrogenase (NAD+) activity"/>
    <property type="evidence" value="ECO:0007669"/>
    <property type="project" value="TreeGrafter"/>
</dbReference>
<dbReference type="InterPro" id="IPR001509">
    <property type="entry name" value="Epimerase_deHydtase"/>
</dbReference>
<dbReference type="InterPro" id="IPR051783">
    <property type="entry name" value="NAD(P)-dependent_oxidoreduct"/>
</dbReference>